<evidence type="ECO:0000256" key="2">
    <source>
        <dbReference type="ARBA" id="ARBA00004245"/>
    </source>
</evidence>
<dbReference type="GO" id="GO:0007017">
    <property type="term" value="P:microtubule-based process"/>
    <property type="evidence" value="ECO:0007669"/>
    <property type="project" value="InterPro"/>
</dbReference>
<dbReference type="GeneID" id="20320728"/>
<dbReference type="KEGG" id="ovi:T265_06549"/>
<dbReference type="GO" id="GO:0015031">
    <property type="term" value="P:protein transport"/>
    <property type="evidence" value="ECO:0007669"/>
    <property type="project" value="UniProtKB-KW"/>
</dbReference>
<organism evidence="11 12">
    <name type="scientific">Opisthorchis viverrini</name>
    <name type="common">Southeast Asian liver fluke</name>
    <dbReference type="NCBI Taxonomy" id="6198"/>
    <lineage>
        <taxon>Eukaryota</taxon>
        <taxon>Metazoa</taxon>
        <taxon>Spiralia</taxon>
        <taxon>Lophotrochozoa</taxon>
        <taxon>Platyhelminthes</taxon>
        <taxon>Trematoda</taxon>
        <taxon>Digenea</taxon>
        <taxon>Opisthorchiida</taxon>
        <taxon>Opisthorchiata</taxon>
        <taxon>Opisthorchiidae</taxon>
        <taxon>Opisthorchis</taxon>
    </lineage>
</organism>
<evidence type="ECO:0000256" key="8">
    <source>
        <dbReference type="ARBA" id="ARBA00023212"/>
    </source>
</evidence>
<dbReference type="GO" id="GO:0005874">
    <property type="term" value="C:microtubule"/>
    <property type="evidence" value="ECO:0007669"/>
    <property type="project" value="UniProtKB-KW"/>
</dbReference>
<comment type="similarity">
    <text evidence="10">Belongs to the dynein light chain family.</text>
</comment>
<proteinExistence type="inferred from homology"/>
<dbReference type="GO" id="GO:0005634">
    <property type="term" value="C:nucleus"/>
    <property type="evidence" value="ECO:0007669"/>
    <property type="project" value="UniProtKB-SubCell"/>
</dbReference>
<dbReference type="FunFam" id="3.30.740.10:FF:000005">
    <property type="entry name" value="Dynein light chain"/>
    <property type="match status" value="1"/>
</dbReference>
<dbReference type="Gene3D" id="3.30.740.10">
    <property type="entry name" value="Protein Inhibitor Of Neuronal Nitric Oxide Synthase"/>
    <property type="match status" value="1"/>
</dbReference>
<evidence type="ECO:0000256" key="9">
    <source>
        <dbReference type="ARBA" id="ARBA00023242"/>
    </source>
</evidence>
<keyword evidence="3" id="KW-0813">Transport</keyword>
<accession>A0A074ZK35</accession>
<protein>
    <recommendedName>
        <fullName evidence="10">Dynein light chain</fullName>
    </recommendedName>
</protein>
<gene>
    <name evidence="11" type="ORF">T265_06549</name>
</gene>
<sequence>MEGRDSKKAQVIKAEMDLELQDEAIHTAAEACDRYDELSEIIEFVKKEFDKKHGSSWHCFAGTSFCSYFTCEENCFINFSYDGREFLLFKTPTGSPYSTGTHKLHNEKTVSLKWLKREFTDRKVVGSNPTSAFRLLLSRL</sequence>
<evidence type="ECO:0000313" key="11">
    <source>
        <dbReference type="EMBL" id="KER26132.1"/>
    </source>
</evidence>
<keyword evidence="4 10" id="KW-0963">Cytoplasm</keyword>
<keyword evidence="5 10" id="KW-0493">Microtubule</keyword>
<reference evidence="11 12" key="1">
    <citation type="submission" date="2013-11" db="EMBL/GenBank/DDBJ databases">
        <title>Opisthorchis viverrini - life in the bile duct.</title>
        <authorList>
            <person name="Young N.D."/>
            <person name="Nagarajan N."/>
            <person name="Lin S.J."/>
            <person name="Korhonen P.K."/>
            <person name="Jex A.R."/>
            <person name="Hall R.S."/>
            <person name="Safavi-Hemami H."/>
            <person name="Kaewkong W."/>
            <person name="Bertrand D."/>
            <person name="Gao S."/>
            <person name="Seet Q."/>
            <person name="Wongkham S."/>
            <person name="Teh B.T."/>
            <person name="Wongkham C."/>
            <person name="Intapan P.M."/>
            <person name="Maleewong W."/>
            <person name="Yang X."/>
            <person name="Hu M."/>
            <person name="Wang Z."/>
            <person name="Hofmann A."/>
            <person name="Sternberg P.W."/>
            <person name="Tan P."/>
            <person name="Wang J."/>
            <person name="Gasser R.B."/>
        </authorList>
    </citation>
    <scope>NUCLEOTIDE SEQUENCE [LARGE SCALE GENOMIC DNA]</scope>
</reference>
<evidence type="ECO:0000256" key="10">
    <source>
        <dbReference type="RuleBase" id="RU365010"/>
    </source>
</evidence>
<comment type="subcellular location">
    <subcellularLocation>
        <location evidence="2 10">Cytoplasm</location>
        <location evidence="2 10">Cytoskeleton</location>
    </subcellularLocation>
    <subcellularLocation>
        <location evidence="1">Nucleus</location>
    </subcellularLocation>
</comment>
<evidence type="ECO:0000313" key="12">
    <source>
        <dbReference type="Proteomes" id="UP000054324"/>
    </source>
</evidence>
<keyword evidence="9" id="KW-0539">Nucleus</keyword>
<evidence type="ECO:0000256" key="4">
    <source>
        <dbReference type="ARBA" id="ARBA00022490"/>
    </source>
</evidence>
<dbReference type="STRING" id="6198.A0A074ZK35"/>
<dbReference type="OrthoDB" id="10033309at2759"/>
<keyword evidence="10" id="KW-0243">Dynein</keyword>
<dbReference type="InterPro" id="IPR037177">
    <property type="entry name" value="DLC_sf"/>
</dbReference>
<evidence type="ECO:0000256" key="5">
    <source>
        <dbReference type="ARBA" id="ARBA00022701"/>
    </source>
</evidence>
<dbReference type="RefSeq" id="XP_009170109.1">
    <property type="nucleotide sequence ID" value="XM_009171845.1"/>
</dbReference>
<dbReference type="GO" id="GO:0051028">
    <property type="term" value="P:mRNA transport"/>
    <property type="evidence" value="ECO:0007669"/>
    <property type="project" value="UniProtKB-KW"/>
</dbReference>
<dbReference type="GO" id="GO:0045505">
    <property type="term" value="F:dynein intermediate chain binding"/>
    <property type="evidence" value="ECO:0007669"/>
    <property type="project" value="TreeGrafter"/>
</dbReference>
<dbReference type="EMBL" id="KL596755">
    <property type="protein sequence ID" value="KER26132.1"/>
    <property type="molecule type" value="Genomic_DNA"/>
</dbReference>
<dbReference type="SUPFAM" id="SSF54648">
    <property type="entry name" value="DLC"/>
    <property type="match status" value="1"/>
</dbReference>
<dbReference type="AlphaFoldDB" id="A0A074ZK35"/>
<dbReference type="InterPro" id="IPR001372">
    <property type="entry name" value="Dynein_light_chain_typ-1/2"/>
</dbReference>
<evidence type="ECO:0000256" key="7">
    <source>
        <dbReference type="ARBA" id="ARBA00022927"/>
    </source>
</evidence>
<name>A0A074ZK35_OPIVI</name>
<dbReference type="Pfam" id="PF01221">
    <property type="entry name" value="Dynein_light"/>
    <property type="match status" value="1"/>
</dbReference>
<dbReference type="GO" id="GO:0005868">
    <property type="term" value="C:cytoplasmic dynein complex"/>
    <property type="evidence" value="ECO:0007669"/>
    <property type="project" value="TreeGrafter"/>
</dbReference>
<evidence type="ECO:0000256" key="6">
    <source>
        <dbReference type="ARBA" id="ARBA00022816"/>
    </source>
</evidence>
<dbReference type="Proteomes" id="UP000054324">
    <property type="component" value="Unassembled WGS sequence"/>
</dbReference>
<dbReference type="CTD" id="20320728"/>
<dbReference type="SMART" id="SM01375">
    <property type="entry name" value="Dynein_light"/>
    <property type="match status" value="1"/>
</dbReference>
<keyword evidence="10" id="KW-0505">Motor protein</keyword>
<keyword evidence="7" id="KW-0653">Protein transport</keyword>
<evidence type="ECO:0000256" key="3">
    <source>
        <dbReference type="ARBA" id="ARBA00022448"/>
    </source>
</evidence>
<keyword evidence="8 10" id="KW-0206">Cytoskeleton</keyword>
<dbReference type="PANTHER" id="PTHR11886:SF35">
    <property type="entry name" value="DYNEIN LIGHT CHAIN"/>
    <property type="match status" value="1"/>
</dbReference>
<keyword evidence="12" id="KW-1185">Reference proteome</keyword>
<dbReference type="PANTHER" id="PTHR11886">
    <property type="entry name" value="DYNEIN LIGHT CHAIN"/>
    <property type="match status" value="1"/>
</dbReference>
<keyword evidence="6" id="KW-0509">mRNA transport</keyword>
<evidence type="ECO:0000256" key="1">
    <source>
        <dbReference type="ARBA" id="ARBA00004123"/>
    </source>
</evidence>